<organism evidence="2 3">
    <name type="scientific">Vitrella brassicaformis (strain CCMP3155)</name>
    <dbReference type="NCBI Taxonomy" id="1169540"/>
    <lineage>
        <taxon>Eukaryota</taxon>
        <taxon>Sar</taxon>
        <taxon>Alveolata</taxon>
        <taxon>Colpodellida</taxon>
        <taxon>Vitrellaceae</taxon>
        <taxon>Vitrella</taxon>
    </lineage>
</organism>
<keyword evidence="3" id="KW-1185">Reference proteome</keyword>
<dbReference type="AlphaFoldDB" id="A0A0G4GQK9"/>
<gene>
    <name evidence="2" type="ORF">Vbra_18378</name>
</gene>
<dbReference type="EMBL" id="CDMY01000759">
    <property type="protein sequence ID" value="CEM32724.1"/>
    <property type="molecule type" value="Genomic_DNA"/>
</dbReference>
<accession>A0A0G4GQK9</accession>
<dbReference type="Proteomes" id="UP000041254">
    <property type="component" value="Unassembled WGS sequence"/>
</dbReference>
<reference evidence="2 3" key="1">
    <citation type="submission" date="2014-11" db="EMBL/GenBank/DDBJ databases">
        <authorList>
            <person name="Zhu J."/>
            <person name="Qi W."/>
            <person name="Song R."/>
        </authorList>
    </citation>
    <scope>NUCLEOTIDE SEQUENCE [LARGE SCALE GENOMIC DNA]</scope>
</reference>
<evidence type="ECO:0000256" key="1">
    <source>
        <dbReference type="SAM" id="MobiDB-lite"/>
    </source>
</evidence>
<dbReference type="VEuPathDB" id="CryptoDB:Vbra_18378"/>
<evidence type="ECO:0000313" key="2">
    <source>
        <dbReference type="EMBL" id="CEM32724.1"/>
    </source>
</evidence>
<protein>
    <submittedName>
        <fullName evidence="2">Uncharacterized protein</fullName>
    </submittedName>
</protein>
<dbReference type="InParanoid" id="A0A0G4GQK9"/>
<feature type="compositionally biased region" description="Low complexity" evidence="1">
    <location>
        <begin position="101"/>
        <end position="116"/>
    </location>
</feature>
<feature type="compositionally biased region" description="Polar residues" evidence="1">
    <location>
        <begin position="78"/>
        <end position="88"/>
    </location>
</feature>
<feature type="region of interest" description="Disordered" evidence="1">
    <location>
        <begin position="48"/>
        <end position="124"/>
    </location>
</feature>
<dbReference type="OMA" id="GHEILMC"/>
<name>A0A0G4GQK9_VITBC</name>
<dbReference type="OrthoDB" id="434720at2759"/>
<proteinExistence type="predicted"/>
<evidence type="ECO:0000313" key="3">
    <source>
        <dbReference type="Proteomes" id="UP000041254"/>
    </source>
</evidence>
<dbReference type="PhylomeDB" id="A0A0G4GQK9"/>
<sequence length="256" mass="28618">MAFRNIFCGCCEQSWGVHEEPFKAALPTVGLHTDEFNNNALMKKRLIESQQASQQPHGQSNLPEGTTSHFSEGALGQSAVSNRGMLSSHNDEGVESEAEGRAASARSTTSRASSLTPEEKEREKARLQKLVKDFAKEAVAGMKCTLLNPHTGEKTPQHLYMDRYLSKLKLNPSMDGDEESAVEYLMRDIGSIFKGADVYKKVSSLPEDVALHTVGLEVDKEGATRLYFWFKDTYSRDKFYTCLKILRMSVELNKNK</sequence>
<feature type="compositionally biased region" description="Polar residues" evidence="1">
    <location>
        <begin position="48"/>
        <end position="70"/>
    </location>
</feature>